<name>A0A2L0V0Y6_9CAUD</name>
<proteinExistence type="predicted"/>
<accession>A0A2L0V0Y6</accession>
<organism evidence="1 2">
    <name type="scientific">Agrobacterium phage Atu_ph07</name>
    <dbReference type="NCBI Taxonomy" id="2024264"/>
    <lineage>
        <taxon>Viruses</taxon>
        <taxon>Duplodnaviria</taxon>
        <taxon>Heunggongvirae</taxon>
        <taxon>Uroviricota</taxon>
        <taxon>Caudoviricetes</taxon>
        <taxon>Polybotosvirus</taxon>
        <taxon>Polybotosvirus Atuph07</taxon>
    </lineage>
</organism>
<dbReference type="KEGG" id="vg:40088692"/>
<dbReference type="EMBL" id="MF403008">
    <property type="protein sequence ID" value="AUZ95435.1"/>
    <property type="molecule type" value="Genomic_DNA"/>
</dbReference>
<sequence length="79" mass="9383">MVIQENIKQWDTWLEQAKQDSANSNKEMLVIVKYNGIDEIVITDLEVPLKPLYVYKGYKVYLLETYLTLDNSYFFMQVP</sequence>
<protein>
    <submittedName>
        <fullName evidence="1">Uncharacterized protein</fullName>
    </submittedName>
</protein>
<evidence type="ECO:0000313" key="2">
    <source>
        <dbReference type="Proteomes" id="UP000223025"/>
    </source>
</evidence>
<evidence type="ECO:0000313" key="1">
    <source>
        <dbReference type="EMBL" id="AUZ95435.1"/>
    </source>
</evidence>
<reference evidence="1 2" key="1">
    <citation type="submission" date="2017-06" db="EMBL/GenBank/DDBJ databases">
        <authorList>
            <person name="Kim H.J."/>
            <person name="Triplett B.A."/>
        </authorList>
    </citation>
    <scope>NUCLEOTIDE SEQUENCE [LARGE SCALE GENOMIC DNA]</scope>
</reference>
<dbReference type="RefSeq" id="YP_009612354.1">
    <property type="nucleotide sequence ID" value="NC_042013.1"/>
</dbReference>
<dbReference type="Proteomes" id="UP000223025">
    <property type="component" value="Segment"/>
</dbReference>
<keyword evidence="2" id="KW-1185">Reference proteome</keyword>
<dbReference type="GeneID" id="40088692"/>